<sequence length="253" mass="28446">RWQSQTAAADPDFFHRTVHVKDKEESNTSSRQLTRKHDERANENSISQVAVSKERFKNDPRGADHIKHAVVVYVGSLLMPLYKARKIDKDGNKSIMKKTATKYYLVANISFWNSRLENIAVLGSGQREHFVLKYDNGDETAPFCGFLRATASITDRMFCRYGSRLGATGWCSVEGDTEARAGDEVDSRPWLNLITFPMDMRMSSALASGLVGFSAARKHVSDTYSQIRVTKVPCLEAIIITMKNYLETLGLIV</sequence>
<evidence type="ECO:0000256" key="1">
    <source>
        <dbReference type="SAM" id="MobiDB-lite"/>
    </source>
</evidence>
<evidence type="ECO:0000313" key="3">
    <source>
        <dbReference type="Proteomes" id="UP000593577"/>
    </source>
</evidence>
<dbReference type="EMBL" id="JABFAA010000009">
    <property type="protein sequence ID" value="MBA0691554.1"/>
    <property type="molecule type" value="Genomic_DNA"/>
</dbReference>
<accession>A0A7J8XXL0</accession>
<protein>
    <submittedName>
        <fullName evidence="2">Uncharacterized protein</fullName>
    </submittedName>
</protein>
<organism evidence="2 3">
    <name type="scientific">Gossypium aridum</name>
    <name type="common">American cotton</name>
    <name type="synonym">Erioxylum aridum</name>
    <dbReference type="NCBI Taxonomy" id="34290"/>
    <lineage>
        <taxon>Eukaryota</taxon>
        <taxon>Viridiplantae</taxon>
        <taxon>Streptophyta</taxon>
        <taxon>Embryophyta</taxon>
        <taxon>Tracheophyta</taxon>
        <taxon>Spermatophyta</taxon>
        <taxon>Magnoliopsida</taxon>
        <taxon>eudicotyledons</taxon>
        <taxon>Gunneridae</taxon>
        <taxon>Pentapetalae</taxon>
        <taxon>rosids</taxon>
        <taxon>malvids</taxon>
        <taxon>Malvales</taxon>
        <taxon>Malvaceae</taxon>
        <taxon>Malvoideae</taxon>
        <taxon>Gossypium</taxon>
    </lineage>
</organism>
<dbReference type="Proteomes" id="UP000593577">
    <property type="component" value="Unassembled WGS sequence"/>
</dbReference>
<proteinExistence type="predicted"/>
<dbReference type="AlphaFoldDB" id="A0A7J8XXL0"/>
<reference evidence="2 3" key="1">
    <citation type="journal article" date="2019" name="Genome Biol. Evol.">
        <title>Insights into the evolution of the New World diploid cottons (Gossypium, subgenus Houzingenia) based on genome sequencing.</title>
        <authorList>
            <person name="Grover C.E."/>
            <person name="Arick M.A. 2nd"/>
            <person name="Thrash A."/>
            <person name="Conover J.L."/>
            <person name="Sanders W.S."/>
            <person name="Peterson D.G."/>
            <person name="Frelichowski J.E."/>
            <person name="Scheffler J.A."/>
            <person name="Scheffler B.E."/>
            <person name="Wendel J.F."/>
        </authorList>
    </citation>
    <scope>NUCLEOTIDE SEQUENCE [LARGE SCALE GENOMIC DNA]</scope>
    <source>
        <strain evidence="2">185</strain>
        <tissue evidence="2">Leaf</tissue>
    </source>
</reference>
<comment type="caution">
    <text evidence="2">The sequence shown here is derived from an EMBL/GenBank/DDBJ whole genome shotgun (WGS) entry which is preliminary data.</text>
</comment>
<feature type="region of interest" description="Disordered" evidence="1">
    <location>
        <begin position="21"/>
        <end position="54"/>
    </location>
</feature>
<feature type="non-terminal residue" evidence="2">
    <location>
        <position position="1"/>
    </location>
</feature>
<name>A0A7J8XXL0_GOSAI</name>
<evidence type="ECO:0000313" key="2">
    <source>
        <dbReference type="EMBL" id="MBA0691554.1"/>
    </source>
</evidence>
<gene>
    <name evidence="2" type="ORF">Goari_009176</name>
</gene>
<keyword evidence="3" id="KW-1185">Reference proteome</keyword>